<protein>
    <submittedName>
        <fullName evidence="7">Polysaccharide biosynthesis protein</fullName>
    </submittedName>
</protein>
<accession>A0A9K3J1Z8</accession>
<feature type="transmembrane region" description="Helical" evidence="6">
    <location>
        <begin position="41"/>
        <end position="65"/>
    </location>
</feature>
<reference evidence="7" key="1">
    <citation type="journal article" date="2017" name="Nature">
        <title>The sunflower genome provides insights into oil metabolism, flowering and Asterid evolution.</title>
        <authorList>
            <person name="Badouin H."/>
            <person name="Gouzy J."/>
            <person name="Grassa C.J."/>
            <person name="Murat F."/>
            <person name="Staton S.E."/>
            <person name="Cottret L."/>
            <person name="Lelandais-Briere C."/>
            <person name="Owens G.L."/>
            <person name="Carrere S."/>
            <person name="Mayjonade B."/>
            <person name="Legrand L."/>
            <person name="Gill N."/>
            <person name="Kane N.C."/>
            <person name="Bowers J.E."/>
            <person name="Hubner S."/>
            <person name="Bellec A."/>
            <person name="Berard A."/>
            <person name="Berges H."/>
            <person name="Blanchet N."/>
            <person name="Boniface M.C."/>
            <person name="Brunel D."/>
            <person name="Catrice O."/>
            <person name="Chaidir N."/>
            <person name="Claudel C."/>
            <person name="Donnadieu C."/>
            <person name="Faraut T."/>
            <person name="Fievet G."/>
            <person name="Helmstetter N."/>
            <person name="King M."/>
            <person name="Knapp S.J."/>
            <person name="Lai Z."/>
            <person name="Le Paslier M.C."/>
            <person name="Lippi Y."/>
            <person name="Lorenzon L."/>
            <person name="Mandel J.R."/>
            <person name="Marage G."/>
            <person name="Marchand G."/>
            <person name="Marquand E."/>
            <person name="Bret-Mestries E."/>
            <person name="Morien E."/>
            <person name="Nambeesan S."/>
            <person name="Nguyen T."/>
            <person name="Pegot-Espagnet P."/>
            <person name="Pouilly N."/>
            <person name="Raftis F."/>
            <person name="Sallet E."/>
            <person name="Schiex T."/>
            <person name="Thomas J."/>
            <person name="Vandecasteele C."/>
            <person name="Vares D."/>
            <person name="Vear F."/>
            <person name="Vautrin S."/>
            <person name="Crespi M."/>
            <person name="Mangin B."/>
            <person name="Burke J.M."/>
            <person name="Salse J."/>
            <person name="Munos S."/>
            <person name="Vincourt P."/>
            <person name="Rieseberg L.H."/>
            <person name="Langlade N.B."/>
        </authorList>
    </citation>
    <scope>NUCLEOTIDE SEQUENCE</scope>
    <source>
        <tissue evidence="7">Leaves</tissue>
    </source>
</reference>
<evidence type="ECO:0000256" key="1">
    <source>
        <dbReference type="ARBA" id="ARBA00004141"/>
    </source>
</evidence>
<comment type="caution">
    <text evidence="7">The sequence shown here is derived from an EMBL/GenBank/DDBJ whole genome shotgun (WGS) entry which is preliminary data.</text>
</comment>
<evidence type="ECO:0000313" key="8">
    <source>
        <dbReference type="Proteomes" id="UP000215914"/>
    </source>
</evidence>
<name>A0A9K3J1Z8_HELAN</name>
<evidence type="ECO:0000256" key="2">
    <source>
        <dbReference type="ARBA" id="ARBA00010199"/>
    </source>
</evidence>
<dbReference type="PANTHER" id="PTHR42893:SF9">
    <property type="entry name" value="PROTEIN DETOXIFICATION 46, CHLOROPLASTIC"/>
    <property type="match status" value="1"/>
</dbReference>
<keyword evidence="5 6" id="KW-0472">Membrane</keyword>
<dbReference type="Gramene" id="mRNA:HanXRQr2_Chr05g0230331">
    <property type="protein sequence ID" value="CDS:HanXRQr2_Chr05g0230331.1"/>
    <property type="gene ID" value="HanXRQr2_Chr05g0230331"/>
</dbReference>
<evidence type="ECO:0000256" key="3">
    <source>
        <dbReference type="ARBA" id="ARBA00022692"/>
    </source>
</evidence>
<sequence length="78" mass="8167">MLSASDTYVQIRGLEWLTILVGWVAQSASLGMKDSWGPLKALVVASVINGICDVVLCSFFGYGIAGAAWATMASQVVA</sequence>
<keyword evidence="4 6" id="KW-1133">Transmembrane helix</keyword>
<keyword evidence="3 6" id="KW-0812">Transmembrane</keyword>
<reference evidence="7" key="2">
    <citation type="submission" date="2020-06" db="EMBL/GenBank/DDBJ databases">
        <title>Helianthus annuus Genome sequencing and assembly Release 2.</title>
        <authorList>
            <person name="Gouzy J."/>
            <person name="Langlade N."/>
            <person name="Munos S."/>
        </authorList>
    </citation>
    <scope>NUCLEOTIDE SEQUENCE</scope>
    <source>
        <tissue evidence="7">Leaves</tissue>
    </source>
</reference>
<dbReference type="Proteomes" id="UP000215914">
    <property type="component" value="Unassembled WGS sequence"/>
</dbReference>
<organism evidence="7 8">
    <name type="scientific">Helianthus annuus</name>
    <name type="common">Common sunflower</name>
    <dbReference type="NCBI Taxonomy" id="4232"/>
    <lineage>
        <taxon>Eukaryota</taxon>
        <taxon>Viridiplantae</taxon>
        <taxon>Streptophyta</taxon>
        <taxon>Embryophyta</taxon>
        <taxon>Tracheophyta</taxon>
        <taxon>Spermatophyta</taxon>
        <taxon>Magnoliopsida</taxon>
        <taxon>eudicotyledons</taxon>
        <taxon>Gunneridae</taxon>
        <taxon>Pentapetalae</taxon>
        <taxon>asterids</taxon>
        <taxon>campanulids</taxon>
        <taxon>Asterales</taxon>
        <taxon>Asteraceae</taxon>
        <taxon>Asteroideae</taxon>
        <taxon>Heliantheae alliance</taxon>
        <taxon>Heliantheae</taxon>
        <taxon>Helianthus</taxon>
    </lineage>
</organism>
<dbReference type="EMBL" id="MNCJ02000320">
    <property type="protein sequence ID" value="KAF5807150.1"/>
    <property type="molecule type" value="Genomic_DNA"/>
</dbReference>
<evidence type="ECO:0000256" key="6">
    <source>
        <dbReference type="SAM" id="Phobius"/>
    </source>
</evidence>
<keyword evidence="8" id="KW-1185">Reference proteome</keyword>
<comment type="subcellular location">
    <subcellularLocation>
        <location evidence="1">Membrane</location>
        <topology evidence="1">Multi-pass membrane protein</topology>
    </subcellularLocation>
</comment>
<evidence type="ECO:0000313" key="7">
    <source>
        <dbReference type="EMBL" id="KAF5807150.1"/>
    </source>
</evidence>
<proteinExistence type="inferred from homology"/>
<evidence type="ECO:0000256" key="4">
    <source>
        <dbReference type="ARBA" id="ARBA00022989"/>
    </source>
</evidence>
<dbReference type="InterPro" id="IPR044644">
    <property type="entry name" value="DinF-like"/>
</dbReference>
<gene>
    <name evidence="7" type="ORF">HanXRQr2_Chr05g0230331</name>
</gene>
<dbReference type="GO" id="GO:0016020">
    <property type="term" value="C:membrane"/>
    <property type="evidence" value="ECO:0007669"/>
    <property type="project" value="UniProtKB-SubCell"/>
</dbReference>
<dbReference type="AlphaFoldDB" id="A0A9K3J1Z8"/>
<comment type="similarity">
    <text evidence="2">Belongs to the multi antimicrobial extrusion (MATE) (TC 2.A.66.1) family.</text>
</comment>
<evidence type="ECO:0000256" key="5">
    <source>
        <dbReference type="ARBA" id="ARBA00023136"/>
    </source>
</evidence>
<dbReference type="PANTHER" id="PTHR42893">
    <property type="entry name" value="PROTEIN DETOXIFICATION 44, CHLOROPLASTIC-RELATED"/>
    <property type="match status" value="1"/>
</dbReference>